<gene>
    <name evidence="1" type="ORF">SS50377_13246</name>
    <name evidence="2" type="ORF">SS50377_27086</name>
</gene>
<dbReference type="VEuPathDB" id="GiardiaDB:SS50377_27086"/>
<protein>
    <submittedName>
        <fullName evidence="1">Uncharacterized protein</fullName>
    </submittedName>
</protein>
<dbReference type="Proteomes" id="UP000018208">
    <property type="component" value="Unassembled WGS sequence"/>
</dbReference>
<name>V6LSR9_9EUKA</name>
<dbReference type="AlphaFoldDB" id="V6LSR9"/>
<reference evidence="2" key="2">
    <citation type="submission" date="2020-12" db="EMBL/GenBank/DDBJ databases">
        <title>New Spironucleus salmonicida genome in near-complete chromosomes.</title>
        <authorList>
            <person name="Xu F."/>
            <person name="Kurt Z."/>
            <person name="Jimenez-Gonzalez A."/>
            <person name="Astvaldsson A."/>
            <person name="Andersson J.O."/>
            <person name="Svard S.G."/>
        </authorList>
    </citation>
    <scope>NUCLEOTIDE SEQUENCE</scope>
    <source>
        <strain evidence="2">ATCC 50377</strain>
    </source>
</reference>
<organism evidence="1">
    <name type="scientific">Spironucleus salmonicida</name>
    <dbReference type="NCBI Taxonomy" id="348837"/>
    <lineage>
        <taxon>Eukaryota</taxon>
        <taxon>Metamonada</taxon>
        <taxon>Diplomonadida</taxon>
        <taxon>Hexamitidae</taxon>
        <taxon>Hexamitinae</taxon>
        <taxon>Spironucleus</taxon>
    </lineage>
</organism>
<evidence type="ECO:0000313" key="1">
    <source>
        <dbReference type="EMBL" id="EST46731.1"/>
    </source>
</evidence>
<keyword evidence="3" id="KW-1185">Reference proteome</keyword>
<proteinExistence type="predicted"/>
<dbReference type="EMBL" id="AUWU02000007">
    <property type="protein sequence ID" value="KAH0570796.1"/>
    <property type="molecule type" value="Genomic_DNA"/>
</dbReference>
<accession>V6LSR9</accession>
<sequence>MSSEKRVTNDSEFYRQKLKRVFTADATAEMGELLYKSLASAINGLCSRVRRFGASPVLSKQTVLSAFPVDFRDQCKTRARNHNANRNFIVQVALPSTATVQQGKIDDWIPLMEYFEGQYPIDE</sequence>
<reference evidence="1 2" key="1">
    <citation type="journal article" date="2014" name="PLoS Genet.">
        <title>The Genome of Spironucleus salmonicida Highlights a Fish Pathogen Adapted to Fluctuating Environments.</title>
        <authorList>
            <person name="Xu F."/>
            <person name="Jerlstrom-Hultqvist J."/>
            <person name="Einarsson E."/>
            <person name="Astvaldsson A."/>
            <person name="Svard S.G."/>
            <person name="Andersson J.O."/>
        </authorList>
    </citation>
    <scope>NUCLEOTIDE SEQUENCE</scope>
    <source>
        <strain evidence="2">ATCC 50377</strain>
    </source>
</reference>
<dbReference type="EMBL" id="KI546067">
    <property type="protein sequence ID" value="EST46731.1"/>
    <property type="molecule type" value="Genomic_DNA"/>
</dbReference>
<evidence type="ECO:0000313" key="2">
    <source>
        <dbReference type="EMBL" id="KAH0570796.1"/>
    </source>
</evidence>
<evidence type="ECO:0000313" key="3">
    <source>
        <dbReference type="Proteomes" id="UP000018208"/>
    </source>
</evidence>